<comment type="caution">
    <text evidence="8">The sequence shown here is derived from an EMBL/GenBank/DDBJ whole genome shotgun (WGS) entry which is preliminary data.</text>
</comment>
<reference evidence="8" key="1">
    <citation type="submission" date="2021-02" db="EMBL/GenBank/DDBJ databases">
        <authorList>
            <person name="Nowell W R."/>
        </authorList>
    </citation>
    <scope>NUCLEOTIDE SEQUENCE</scope>
</reference>
<dbReference type="Gene3D" id="3.30.200.20">
    <property type="entry name" value="Phosphorylase Kinase, domain 1"/>
    <property type="match status" value="1"/>
</dbReference>
<dbReference type="GO" id="GO:0005524">
    <property type="term" value="F:ATP binding"/>
    <property type="evidence" value="ECO:0007669"/>
    <property type="project" value="UniProtKB-UniRule"/>
</dbReference>
<gene>
    <name evidence="8" type="ORF">KQP761_LOCUS35119</name>
</gene>
<keyword evidence="4" id="KW-0418">Kinase</keyword>
<organism evidence="8 9">
    <name type="scientific">Rotaria magnacalcarata</name>
    <dbReference type="NCBI Taxonomy" id="392030"/>
    <lineage>
        <taxon>Eukaryota</taxon>
        <taxon>Metazoa</taxon>
        <taxon>Spiralia</taxon>
        <taxon>Gnathifera</taxon>
        <taxon>Rotifera</taxon>
        <taxon>Eurotatoria</taxon>
        <taxon>Bdelloidea</taxon>
        <taxon>Philodinida</taxon>
        <taxon>Philodinidae</taxon>
        <taxon>Rotaria</taxon>
    </lineage>
</organism>
<evidence type="ECO:0000256" key="1">
    <source>
        <dbReference type="ARBA" id="ARBA00022527"/>
    </source>
</evidence>
<dbReference type="FunFam" id="3.30.200.20:FF:000042">
    <property type="entry name" value="Aurora kinase A"/>
    <property type="match status" value="1"/>
</dbReference>
<dbReference type="SMART" id="SM00220">
    <property type="entry name" value="S_TKc"/>
    <property type="match status" value="1"/>
</dbReference>
<accession>A0A816GL38</accession>
<sequence>MNPGGDKHHKTTSNISYVKSIGFDDQFYVKAGTIESRTRFCLVSTVESKSNELHKYLQERQKMINKFNNLLTKRLQADENLSLDSFKLLRQLGEGGYGTVFLAYHADINEYVALKAIKKSTLVETNEQNTIVSERQYAFALNHPNIAQLITSFKDNEYVYLAFEFLHGGDLYSLMAYQKLTELQAKFYSAQIVLTLDYLHKCKVVFRDLKPENIVLTQRGYIKLIDLGLAKIIRGYSKTFCGTPHYIAPEIIMHQPYTVSPDYWTLGIVIHELVTGDAPFDRTYRIGSNTNDSESIEYEYDSRSTSTIENHTSTMSHRSSKHYNMYLRIINGCSSINLKHSSINCLSIIRGLLQYNVERRLGCGQRGTLDIIEHVWFDEINFWTLYQQKYIAPFIPIRKYIITDRYEDETILRFTAKNLHENEFKEF</sequence>
<dbReference type="GO" id="GO:0004674">
    <property type="term" value="F:protein serine/threonine kinase activity"/>
    <property type="evidence" value="ECO:0007669"/>
    <property type="project" value="UniProtKB-KW"/>
</dbReference>
<dbReference type="PROSITE" id="PS50011">
    <property type="entry name" value="PROTEIN_KINASE_DOM"/>
    <property type="match status" value="1"/>
</dbReference>
<keyword evidence="1" id="KW-0723">Serine/threonine-protein kinase</keyword>
<dbReference type="AlphaFoldDB" id="A0A816GL38"/>
<dbReference type="EMBL" id="CAJNOW010019743">
    <property type="protein sequence ID" value="CAF1674849.1"/>
    <property type="molecule type" value="Genomic_DNA"/>
</dbReference>
<name>A0A816GL38_9BILA</name>
<evidence type="ECO:0000256" key="5">
    <source>
        <dbReference type="ARBA" id="ARBA00022840"/>
    </source>
</evidence>
<dbReference type="InterPro" id="IPR000719">
    <property type="entry name" value="Prot_kinase_dom"/>
</dbReference>
<dbReference type="InterPro" id="IPR017441">
    <property type="entry name" value="Protein_kinase_ATP_BS"/>
</dbReference>
<feature type="binding site" evidence="6">
    <location>
        <position position="119"/>
    </location>
    <ligand>
        <name>ATP</name>
        <dbReference type="ChEBI" id="CHEBI:30616"/>
    </ligand>
</feature>
<evidence type="ECO:0000256" key="2">
    <source>
        <dbReference type="ARBA" id="ARBA00022679"/>
    </source>
</evidence>
<evidence type="ECO:0000256" key="6">
    <source>
        <dbReference type="PROSITE-ProRule" id="PRU10141"/>
    </source>
</evidence>
<dbReference type="OrthoDB" id="9982112at2759"/>
<evidence type="ECO:0000313" key="9">
    <source>
        <dbReference type="Proteomes" id="UP000663834"/>
    </source>
</evidence>
<dbReference type="PANTHER" id="PTHR24353">
    <property type="entry name" value="CYCLIC NUCLEOTIDE-DEPENDENT PROTEIN KINASE"/>
    <property type="match status" value="1"/>
</dbReference>
<keyword evidence="2" id="KW-0808">Transferase</keyword>
<dbReference type="Pfam" id="PF00069">
    <property type="entry name" value="Pkinase"/>
    <property type="match status" value="1"/>
</dbReference>
<proteinExistence type="predicted"/>
<dbReference type="Gene3D" id="1.10.510.10">
    <property type="entry name" value="Transferase(Phosphotransferase) domain 1"/>
    <property type="match status" value="2"/>
</dbReference>
<dbReference type="PROSITE" id="PS00107">
    <property type="entry name" value="PROTEIN_KINASE_ATP"/>
    <property type="match status" value="1"/>
</dbReference>
<dbReference type="InterPro" id="IPR011009">
    <property type="entry name" value="Kinase-like_dom_sf"/>
</dbReference>
<evidence type="ECO:0000313" key="8">
    <source>
        <dbReference type="EMBL" id="CAF1674849.1"/>
    </source>
</evidence>
<evidence type="ECO:0000259" key="7">
    <source>
        <dbReference type="PROSITE" id="PS50011"/>
    </source>
</evidence>
<keyword evidence="3 6" id="KW-0547">Nucleotide-binding</keyword>
<dbReference type="SUPFAM" id="SSF56112">
    <property type="entry name" value="Protein kinase-like (PK-like)"/>
    <property type="match status" value="1"/>
</dbReference>
<protein>
    <recommendedName>
        <fullName evidence="7">Protein kinase domain-containing protein</fullName>
    </recommendedName>
</protein>
<feature type="domain" description="Protein kinase" evidence="7">
    <location>
        <begin position="86"/>
        <end position="377"/>
    </location>
</feature>
<evidence type="ECO:0000256" key="4">
    <source>
        <dbReference type="ARBA" id="ARBA00022777"/>
    </source>
</evidence>
<keyword evidence="5 6" id="KW-0067">ATP-binding</keyword>
<dbReference type="Proteomes" id="UP000663834">
    <property type="component" value="Unassembled WGS sequence"/>
</dbReference>
<evidence type="ECO:0000256" key="3">
    <source>
        <dbReference type="ARBA" id="ARBA00022741"/>
    </source>
</evidence>